<accession>A0ABU7EWS4</accession>
<reference evidence="5 6" key="1">
    <citation type="submission" date="2021-06" db="EMBL/GenBank/DDBJ databases">
        <authorList>
            <person name="Palmer J.M."/>
        </authorList>
    </citation>
    <scope>NUCLEOTIDE SEQUENCE [LARGE SCALE GENOMIC DNA]</scope>
    <source>
        <strain evidence="5 6">CL_MEX2019</strain>
        <tissue evidence="5">Muscle</tissue>
    </source>
</reference>
<dbReference type="PANTHER" id="PTHR23239:SF367">
    <property type="entry name" value="KERATIN 15-RELATED"/>
    <property type="match status" value="1"/>
</dbReference>
<evidence type="ECO:0000313" key="5">
    <source>
        <dbReference type="EMBL" id="MED6291668.1"/>
    </source>
</evidence>
<dbReference type="InterPro" id="IPR002957">
    <property type="entry name" value="Keratin_I"/>
</dbReference>
<dbReference type="PANTHER" id="PTHR23239">
    <property type="entry name" value="INTERMEDIATE FILAMENT"/>
    <property type="match status" value="1"/>
</dbReference>
<evidence type="ECO:0000256" key="3">
    <source>
        <dbReference type="SAM" id="Coils"/>
    </source>
</evidence>
<dbReference type="Pfam" id="PF00038">
    <property type="entry name" value="Filament"/>
    <property type="match status" value="1"/>
</dbReference>
<feature type="coiled-coil region" evidence="3">
    <location>
        <begin position="361"/>
        <end position="395"/>
    </location>
</feature>
<dbReference type="SUPFAM" id="SSF64593">
    <property type="entry name" value="Intermediate filament protein, coiled coil region"/>
    <property type="match status" value="1"/>
</dbReference>
<sequence length="413" mass="45414">MLETPISLLIRENGGILQQELEHFHDLTSDKQTASEVQKVVLSGFFMFRAEKVRTRSHSRNTASIMTSTFISSSIRSSAGSGGSMIGFGGGAGFSSMRAGSVYGGAGGSGVRISSASSSLGGGSFSMGSGGGFSSQMSFSASGMEDSLVGNEKFTMQNLNDRLATYLEKVRKLEKANAELEQKIRDFVESKVGPSTRDNSSFFSSISDITEKIQEVLSVNGAVHLSIDNARLAADDFRTKYENELAMRQSMEADIAGLRRLLDELTLSKSDLEMQIEGLKEELIYLKKNHEEELVSTRTQMSGQVHVEVDAAPAQDLTKVMEEIREHYEAIATKSQKDLQAWFQTKTETMNKEVVSQTATLLESRGEVTEVKRTLQSLEIELQTMLGMKASLEATLAETQNRYSMQLSRYQMQ</sequence>
<keyword evidence="1" id="KW-0403">Intermediate filament</keyword>
<comment type="caution">
    <text evidence="5">The sequence shown here is derived from an EMBL/GenBank/DDBJ whole genome shotgun (WGS) entry which is preliminary data.</text>
</comment>
<dbReference type="PRINTS" id="PR01248">
    <property type="entry name" value="TYPE1KERATIN"/>
</dbReference>
<dbReference type="SMART" id="SM01391">
    <property type="entry name" value="Filament"/>
    <property type="match status" value="1"/>
</dbReference>
<organism evidence="5 6">
    <name type="scientific">Characodon lateralis</name>
    <dbReference type="NCBI Taxonomy" id="208331"/>
    <lineage>
        <taxon>Eukaryota</taxon>
        <taxon>Metazoa</taxon>
        <taxon>Chordata</taxon>
        <taxon>Craniata</taxon>
        <taxon>Vertebrata</taxon>
        <taxon>Euteleostomi</taxon>
        <taxon>Actinopterygii</taxon>
        <taxon>Neopterygii</taxon>
        <taxon>Teleostei</taxon>
        <taxon>Neoteleostei</taxon>
        <taxon>Acanthomorphata</taxon>
        <taxon>Ovalentaria</taxon>
        <taxon>Atherinomorphae</taxon>
        <taxon>Cyprinodontiformes</taxon>
        <taxon>Goodeidae</taxon>
        <taxon>Characodon</taxon>
    </lineage>
</organism>
<gene>
    <name evidence="5" type="primary">KRT13_3</name>
    <name evidence="5" type="ORF">CHARACLAT_025979</name>
</gene>
<name>A0ABU7EWS4_9TELE</name>
<evidence type="ECO:0000256" key="1">
    <source>
        <dbReference type="ARBA" id="ARBA00022754"/>
    </source>
</evidence>
<evidence type="ECO:0000256" key="2">
    <source>
        <dbReference type="ARBA" id="ARBA00023054"/>
    </source>
</evidence>
<evidence type="ECO:0000259" key="4">
    <source>
        <dbReference type="PROSITE" id="PS51842"/>
    </source>
</evidence>
<protein>
    <submittedName>
        <fullName evidence="5">Keratin, type I cytoskeletal 13</fullName>
    </submittedName>
</protein>
<feature type="non-terminal residue" evidence="5">
    <location>
        <position position="413"/>
    </location>
</feature>
<dbReference type="PROSITE" id="PS51842">
    <property type="entry name" value="IF_ROD_2"/>
    <property type="match status" value="1"/>
</dbReference>
<keyword evidence="2 3" id="KW-0175">Coiled coil</keyword>
<feature type="coiled-coil region" evidence="3">
    <location>
        <begin position="248"/>
        <end position="289"/>
    </location>
</feature>
<dbReference type="Gene3D" id="1.20.5.500">
    <property type="entry name" value="Single helix bin"/>
    <property type="match status" value="1"/>
</dbReference>
<keyword evidence="6" id="KW-1185">Reference proteome</keyword>
<feature type="coiled-coil region" evidence="3">
    <location>
        <begin position="156"/>
        <end position="190"/>
    </location>
</feature>
<feature type="domain" description="IF rod" evidence="4">
    <location>
        <begin position="152"/>
        <end position="413"/>
    </location>
</feature>
<dbReference type="Gene3D" id="1.20.5.1160">
    <property type="entry name" value="Vasodilator-stimulated phosphoprotein"/>
    <property type="match status" value="1"/>
</dbReference>
<dbReference type="InterPro" id="IPR039008">
    <property type="entry name" value="IF_rod_dom"/>
</dbReference>
<evidence type="ECO:0000313" key="6">
    <source>
        <dbReference type="Proteomes" id="UP001352852"/>
    </source>
</evidence>
<proteinExistence type="predicted"/>
<dbReference type="EMBL" id="JAHUTJ010068649">
    <property type="protein sequence ID" value="MED6291668.1"/>
    <property type="molecule type" value="Genomic_DNA"/>
</dbReference>
<dbReference type="Proteomes" id="UP001352852">
    <property type="component" value="Unassembled WGS sequence"/>
</dbReference>